<protein>
    <submittedName>
        <fullName evidence="1">Uncharacterized protein</fullName>
    </submittedName>
</protein>
<evidence type="ECO:0000313" key="2">
    <source>
        <dbReference type="Proteomes" id="UP000005101"/>
    </source>
</evidence>
<name>A0ABN0BND3_BACFG</name>
<organism evidence="1 2">
    <name type="scientific">Bacteroides fragilis 3_1_12</name>
    <dbReference type="NCBI Taxonomy" id="457424"/>
    <lineage>
        <taxon>Bacteria</taxon>
        <taxon>Pseudomonadati</taxon>
        <taxon>Bacteroidota</taxon>
        <taxon>Bacteroidia</taxon>
        <taxon>Bacteroidales</taxon>
        <taxon>Bacteroidaceae</taxon>
        <taxon>Bacteroides</taxon>
    </lineage>
</organism>
<accession>A0ABN0BND3</accession>
<dbReference type="EMBL" id="EQ973215">
    <property type="protein sequence ID" value="EFR54392.1"/>
    <property type="molecule type" value="Genomic_DNA"/>
</dbReference>
<proteinExistence type="predicted"/>
<sequence>MLNFVFSYFINLITNNTSRAFRFIAGARDETSGQITKCPINRGIGGKRTIQKIHISLRPKM</sequence>
<dbReference type="Proteomes" id="UP000005101">
    <property type="component" value="Unassembled WGS sequence"/>
</dbReference>
<evidence type="ECO:0000313" key="1">
    <source>
        <dbReference type="EMBL" id="EFR54392.1"/>
    </source>
</evidence>
<reference evidence="1 2" key="1">
    <citation type="submission" date="2008-12" db="EMBL/GenBank/DDBJ databases">
        <title>Annotation of Bacteroides fragilis strain 3_1_12.</title>
        <authorList>
            <consortium name="The Broad Institute Genome Sequencing Platform"/>
            <person name="Ward D."/>
            <person name="Young S.K."/>
            <person name="Kodira C.D."/>
            <person name="Zeng Q."/>
            <person name="Koehrsen M."/>
            <person name="Alvarado L."/>
            <person name="Berlin A."/>
            <person name="Borenstein D."/>
            <person name="Chen Z."/>
            <person name="Engels R."/>
            <person name="Freedman E."/>
            <person name="Gellesch M."/>
            <person name="Goldberg J."/>
            <person name="Griggs A."/>
            <person name="Gujja S."/>
            <person name="Heiman D."/>
            <person name="Hepburn T."/>
            <person name="Howarth C."/>
            <person name="Jen D."/>
            <person name="Larson L."/>
            <person name="Lewis B."/>
            <person name="Mehta T."/>
            <person name="Park D."/>
            <person name="Pearson M."/>
            <person name="Roberts A."/>
            <person name="Saif S."/>
            <person name="Shea T."/>
            <person name="Shenoy N."/>
            <person name="Sisk P."/>
            <person name="Stolte C."/>
            <person name="Sykes S."/>
            <person name="Walk T."/>
            <person name="White J."/>
            <person name="Yandava C."/>
            <person name="Allen-Vercoe E."/>
            <person name="Strauss J."/>
            <person name="Ambrose C."/>
            <person name="Lander E."/>
            <person name="Nusbaum C."/>
            <person name="Galagan J."/>
            <person name="Birren B."/>
        </authorList>
    </citation>
    <scope>NUCLEOTIDE SEQUENCE [LARGE SCALE GENOMIC DNA]</scope>
    <source>
        <strain evidence="1 2">3_1_12</strain>
    </source>
</reference>
<keyword evidence="2" id="KW-1185">Reference proteome</keyword>
<gene>
    <name evidence="1" type="ORF">BFAG_03091</name>
</gene>